<evidence type="ECO:0000313" key="3">
    <source>
        <dbReference type="Proteomes" id="UP000184383"/>
    </source>
</evidence>
<organism evidence="2 3">
    <name type="scientific">Aspergillus wentii DTO 134E9</name>
    <dbReference type="NCBI Taxonomy" id="1073089"/>
    <lineage>
        <taxon>Eukaryota</taxon>
        <taxon>Fungi</taxon>
        <taxon>Dikarya</taxon>
        <taxon>Ascomycota</taxon>
        <taxon>Pezizomycotina</taxon>
        <taxon>Eurotiomycetes</taxon>
        <taxon>Eurotiomycetidae</taxon>
        <taxon>Eurotiales</taxon>
        <taxon>Aspergillaceae</taxon>
        <taxon>Aspergillus</taxon>
        <taxon>Aspergillus subgen. Cremei</taxon>
    </lineage>
</organism>
<protein>
    <submittedName>
        <fullName evidence="2">Uncharacterized protein</fullName>
    </submittedName>
</protein>
<keyword evidence="3" id="KW-1185">Reference proteome</keyword>
<evidence type="ECO:0000313" key="2">
    <source>
        <dbReference type="EMBL" id="OJJ36423.1"/>
    </source>
</evidence>
<name>A0A1L9RNG7_ASPWE</name>
<dbReference type="STRING" id="1073089.A0A1L9RNG7"/>
<feature type="compositionally biased region" description="Gly residues" evidence="1">
    <location>
        <begin position="145"/>
        <end position="154"/>
    </location>
</feature>
<dbReference type="EMBL" id="KV878211">
    <property type="protein sequence ID" value="OJJ36423.1"/>
    <property type="molecule type" value="Genomic_DNA"/>
</dbReference>
<accession>A0A1L9RNG7</accession>
<proteinExistence type="predicted"/>
<dbReference type="GeneID" id="63750655"/>
<reference evidence="3" key="1">
    <citation type="journal article" date="2017" name="Genome Biol.">
        <title>Comparative genomics reveals high biological diversity and specific adaptations in the industrially and medically important fungal genus Aspergillus.</title>
        <authorList>
            <person name="de Vries R.P."/>
            <person name="Riley R."/>
            <person name="Wiebenga A."/>
            <person name="Aguilar-Osorio G."/>
            <person name="Amillis S."/>
            <person name="Uchima C.A."/>
            <person name="Anderluh G."/>
            <person name="Asadollahi M."/>
            <person name="Askin M."/>
            <person name="Barry K."/>
            <person name="Battaglia E."/>
            <person name="Bayram O."/>
            <person name="Benocci T."/>
            <person name="Braus-Stromeyer S.A."/>
            <person name="Caldana C."/>
            <person name="Canovas D."/>
            <person name="Cerqueira G.C."/>
            <person name="Chen F."/>
            <person name="Chen W."/>
            <person name="Choi C."/>
            <person name="Clum A."/>
            <person name="Dos Santos R.A."/>
            <person name="Damasio A.R."/>
            <person name="Diallinas G."/>
            <person name="Emri T."/>
            <person name="Fekete E."/>
            <person name="Flipphi M."/>
            <person name="Freyberg S."/>
            <person name="Gallo A."/>
            <person name="Gournas C."/>
            <person name="Habgood R."/>
            <person name="Hainaut M."/>
            <person name="Harispe M.L."/>
            <person name="Henrissat B."/>
            <person name="Hilden K.S."/>
            <person name="Hope R."/>
            <person name="Hossain A."/>
            <person name="Karabika E."/>
            <person name="Karaffa L."/>
            <person name="Karanyi Z."/>
            <person name="Krasevec N."/>
            <person name="Kuo A."/>
            <person name="Kusch H."/>
            <person name="LaButti K."/>
            <person name="Lagendijk E.L."/>
            <person name="Lapidus A."/>
            <person name="Levasseur A."/>
            <person name="Lindquist E."/>
            <person name="Lipzen A."/>
            <person name="Logrieco A.F."/>
            <person name="MacCabe A."/>
            <person name="Maekelae M.R."/>
            <person name="Malavazi I."/>
            <person name="Melin P."/>
            <person name="Meyer V."/>
            <person name="Mielnichuk N."/>
            <person name="Miskei M."/>
            <person name="Molnar A.P."/>
            <person name="Mule G."/>
            <person name="Ngan C.Y."/>
            <person name="Orejas M."/>
            <person name="Orosz E."/>
            <person name="Ouedraogo J.P."/>
            <person name="Overkamp K.M."/>
            <person name="Park H.-S."/>
            <person name="Perrone G."/>
            <person name="Piumi F."/>
            <person name="Punt P.J."/>
            <person name="Ram A.F."/>
            <person name="Ramon A."/>
            <person name="Rauscher S."/>
            <person name="Record E."/>
            <person name="Riano-Pachon D.M."/>
            <person name="Robert V."/>
            <person name="Roehrig J."/>
            <person name="Ruller R."/>
            <person name="Salamov A."/>
            <person name="Salih N.S."/>
            <person name="Samson R.A."/>
            <person name="Sandor E."/>
            <person name="Sanguinetti M."/>
            <person name="Schuetze T."/>
            <person name="Sepcic K."/>
            <person name="Shelest E."/>
            <person name="Sherlock G."/>
            <person name="Sophianopoulou V."/>
            <person name="Squina F.M."/>
            <person name="Sun H."/>
            <person name="Susca A."/>
            <person name="Todd R.B."/>
            <person name="Tsang A."/>
            <person name="Unkles S.E."/>
            <person name="van de Wiele N."/>
            <person name="van Rossen-Uffink D."/>
            <person name="Oliveira J.V."/>
            <person name="Vesth T.C."/>
            <person name="Visser J."/>
            <person name="Yu J.-H."/>
            <person name="Zhou M."/>
            <person name="Andersen M.R."/>
            <person name="Archer D.B."/>
            <person name="Baker S.E."/>
            <person name="Benoit I."/>
            <person name="Brakhage A.A."/>
            <person name="Braus G.H."/>
            <person name="Fischer R."/>
            <person name="Frisvad J.C."/>
            <person name="Goldman G.H."/>
            <person name="Houbraken J."/>
            <person name="Oakley B."/>
            <person name="Pocsi I."/>
            <person name="Scazzocchio C."/>
            <person name="Seiboth B."/>
            <person name="vanKuyk P.A."/>
            <person name="Wortman J."/>
            <person name="Dyer P.S."/>
            <person name="Grigoriev I.V."/>
        </authorList>
    </citation>
    <scope>NUCLEOTIDE SEQUENCE [LARGE SCALE GENOMIC DNA]</scope>
    <source>
        <strain evidence="3">DTO 134E9</strain>
    </source>
</reference>
<dbReference type="Proteomes" id="UP000184383">
    <property type="component" value="Unassembled WGS sequence"/>
</dbReference>
<sequence length="962" mass="106378">MPSIDLDTIKYPPVNPSLILSVSDAPYNESAHAFQTQILYVEKYSLEKYLSAEEPPAPPTPHHRITRFHLFTHELILGGDEKTLGFGLSGGDGTAENTTGGSGGEIVLCVEDGMIDKKGLEKFKLDVSGGTGFSPTPVPGKDTGADGGNGGNGGHIQIFLGQTGEEQGQPIKKIAKFINDLHAIMVEGKGKDWKWPDSFKDDEKFMTTLKELVTLSKEKDVTEVHEIDWKSTDDAFKGELSAFNKALGKMHKAFQPPEVTDEEDDRLALLEKSAVWKRGKYGHGARGDKEDGKNGKDGRDGMVFSKWLTVKKILDSSACLAHPGQCQMLLDKANVLYFLGTPKSTAKSRSILTGLEKRLVFLGGDQDNICDSSIADAYESAEKRLFIHATDPVSDDKDPDWKKKQNEEPAAVRQLRAIRDEASRVRKQIDSGFDFYGPDGDIIPNLAFETYENSLKDFIEHAAAMENSYRDYQEASNDADKKKTALVSASNATAQRRSTNEYYYKNALAVVEENSTKIEYLTAPLDKARKSLEGEVDTVQKLIQDAFNVSLKDAVSAIGQVLFTPSKAMPIMAGMQMMDLYEDASTKIENDLGEKLKKSYVIKKIKKITKPTLEGLYDQYSTSDDGKVTLKEGDTTKLAVAEEDLDSLIDSIADKLENGDAAAKTAKERFEKYISLIKERNNAVVQYNSALTLMRKSEKDRNTIDATETGISEQLSDLKTENPMLVLFMKRLYTDALTDTQLMFNRAQKALDFEFLTNFNAFANLSDYSSSHSSAALLESAKVELLKQHLTLKNARRPRQPFTNVKYPLSKLDVGGLMPGSTGNIKLMVNIARKTGDPFEGKADVRLTKVRFFAEGATTKSKQLNVTLTHEATETIYDEHGAAYRFSHPKQIVAFSYNTETMAVGDSDGTIGEQHGKDGYSLVGPFTSWWIDIHESNNKGLGGDIKNAWFEFDGEARPVVAS</sequence>
<dbReference type="RefSeq" id="XP_040690099.1">
    <property type="nucleotide sequence ID" value="XM_040834807.1"/>
</dbReference>
<feature type="region of interest" description="Disordered" evidence="1">
    <location>
        <begin position="131"/>
        <end position="156"/>
    </location>
</feature>
<dbReference type="VEuPathDB" id="FungiDB:ASPWEDRAFT_37990"/>
<dbReference type="AlphaFoldDB" id="A0A1L9RNG7"/>
<gene>
    <name evidence="2" type="ORF">ASPWEDRAFT_37990</name>
</gene>
<dbReference type="OrthoDB" id="10016792at2759"/>
<evidence type="ECO:0000256" key="1">
    <source>
        <dbReference type="SAM" id="MobiDB-lite"/>
    </source>
</evidence>